<comment type="caution">
    <text evidence="1">The sequence shown here is derived from an EMBL/GenBank/DDBJ whole genome shotgun (WGS) entry which is preliminary data.</text>
</comment>
<accession>K1SLU8</accession>
<evidence type="ECO:0000313" key="1">
    <source>
        <dbReference type="EMBL" id="EKC48326.1"/>
    </source>
</evidence>
<sequence>MILIKKFPAPSDLETLKKEAEEQGLSDKDGYAKLRNPLKTQVRNLLMQEDLANQEGDFQQNCIEQLHIWENEADPKTPYIGIANLVAEKSRS</sequence>
<protein>
    <submittedName>
        <fullName evidence="1">Uncharacterized protein</fullName>
    </submittedName>
</protein>
<reference evidence="1" key="1">
    <citation type="journal article" date="2013" name="Environ. Microbiol.">
        <title>Microbiota from the distal guts of lean and obese adolescents exhibit partial functional redundancy besides clear differences in community structure.</title>
        <authorList>
            <person name="Ferrer M."/>
            <person name="Ruiz A."/>
            <person name="Lanza F."/>
            <person name="Haange S.B."/>
            <person name="Oberbach A."/>
            <person name="Till H."/>
            <person name="Bargiela R."/>
            <person name="Campoy C."/>
            <person name="Segura M.T."/>
            <person name="Richter M."/>
            <person name="von Bergen M."/>
            <person name="Seifert J."/>
            <person name="Suarez A."/>
        </authorList>
    </citation>
    <scope>NUCLEOTIDE SEQUENCE</scope>
</reference>
<dbReference type="AlphaFoldDB" id="K1SLU8"/>
<organism evidence="1">
    <name type="scientific">human gut metagenome</name>
    <dbReference type="NCBI Taxonomy" id="408170"/>
    <lineage>
        <taxon>unclassified sequences</taxon>
        <taxon>metagenomes</taxon>
        <taxon>organismal metagenomes</taxon>
    </lineage>
</organism>
<name>K1SLU8_9ZZZZ</name>
<proteinExistence type="predicted"/>
<gene>
    <name evidence="1" type="ORF">OBE_15249</name>
</gene>
<feature type="non-terminal residue" evidence="1">
    <location>
        <position position="92"/>
    </location>
</feature>
<dbReference type="EMBL" id="AJWZ01010477">
    <property type="protein sequence ID" value="EKC48326.1"/>
    <property type="molecule type" value="Genomic_DNA"/>
</dbReference>